<gene>
    <name evidence="3" type="ORF">CCAM_LOCUS361</name>
</gene>
<evidence type="ECO:0000259" key="2">
    <source>
        <dbReference type="SMART" id="SM01162"/>
    </source>
</evidence>
<dbReference type="PANTHER" id="PTHR47872">
    <property type="entry name" value="NUCLEAR RNA EXPORT FACTOR SDE5-RELATED"/>
    <property type="match status" value="1"/>
</dbReference>
<dbReference type="Proteomes" id="UP000595140">
    <property type="component" value="Unassembled WGS sequence"/>
</dbReference>
<feature type="region of interest" description="Disordered" evidence="1">
    <location>
        <begin position="111"/>
        <end position="132"/>
    </location>
</feature>
<dbReference type="EMBL" id="OOIL02000001">
    <property type="protein sequence ID" value="VFQ58585.1"/>
    <property type="molecule type" value="Genomic_DNA"/>
</dbReference>
<reference evidence="3 4" key="1">
    <citation type="submission" date="2018-04" db="EMBL/GenBank/DDBJ databases">
        <authorList>
            <person name="Vogel A."/>
        </authorList>
    </citation>
    <scope>NUCLEOTIDE SEQUENCE [LARGE SCALE GENOMIC DNA]</scope>
</reference>
<proteinExistence type="predicted"/>
<name>A0A484K2D4_9ASTE</name>
<dbReference type="AlphaFoldDB" id="A0A484K2D4"/>
<dbReference type="Pfam" id="PF08590">
    <property type="entry name" value="DUF1771"/>
    <property type="match status" value="1"/>
</dbReference>
<dbReference type="PANTHER" id="PTHR47872:SF1">
    <property type="entry name" value="NUCLEAR RNA EXPORT FACTOR SDE5-RELATED"/>
    <property type="match status" value="1"/>
</dbReference>
<feature type="domain" description="DUF1771" evidence="2">
    <location>
        <begin position="319"/>
        <end position="384"/>
    </location>
</feature>
<dbReference type="Pfam" id="PF24767">
    <property type="entry name" value="UBA_At5g58720"/>
    <property type="match status" value="1"/>
</dbReference>
<dbReference type="InterPro" id="IPR056254">
    <property type="entry name" value="At5g58720/SDE5-like_UBA-like"/>
</dbReference>
<organism evidence="3 4">
    <name type="scientific">Cuscuta campestris</name>
    <dbReference type="NCBI Taxonomy" id="132261"/>
    <lineage>
        <taxon>Eukaryota</taxon>
        <taxon>Viridiplantae</taxon>
        <taxon>Streptophyta</taxon>
        <taxon>Embryophyta</taxon>
        <taxon>Tracheophyta</taxon>
        <taxon>Spermatophyta</taxon>
        <taxon>Magnoliopsida</taxon>
        <taxon>eudicotyledons</taxon>
        <taxon>Gunneridae</taxon>
        <taxon>Pentapetalae</taxon>
        <taxon>asterids</taxon>
        <taxon>lamiids</taxon>
        <taxon>Solanales</taxon>
        <taxon>Convolvulaceae</taxon>
        <taxon>Cuscuteae</taxon>
        <taxon>Cuscuta</taxon>
        <taxon>Cuscuta subgen. Grammica</taxon>
        <taxon>Cuscuta sect. Cleistogrammica</taxon>
    </lineage>
</organism>
<feature type="region of interest" description="Disordered" evidence="1">
    <location>
        <begin position="223"/>
        <end position="245"/>
    </location>
</feature>
<dbReference type="OrthoDB" id="1928104at2759"/>
<accession>A0A484K2D4</accession>
<protein>
    <recommendedName>
        <fullName evidence="2">DUF1771 domain-containing protein</fullName>
    </recommendedName>
</protein>
<sequence>MEGLPSSSSVGDEDDKNLEQLYHTFGSVVSLEDIAAAYWEAGRNLSIAGDTLCNLQDAKSTTSRFESHSEDDSMETTSTASLDYCLQKDRINLSKPKRCAASTGIVPNVTRREYDGPKSLKDEASKPTKPLKLNSDDIPFSELWKDESSVQDTEKTETLGLDIEEFLFKMLGDGFSLDISTIHDVVGQCGYDVNKSMDKLMDMSAATLGKCDDIVSTNSEKLPNLKSKSSQCPAGSSNTTGKGCQLAKKGRSKYEVQKEILGSLFVLPGRFEEAEIIPPPKVVRENRNAVAKPLRLPPIEHRTVFKRPSEMNDDEEDQTYEVLRKAVKEYWAIMKEYYKAAFEAYVKKDHARAYTLLDEGNFFRMKAREADEKSAKKLIEPRSIKDEVILDIRHFDPKDAVRFLKLQLNTYTGIPSLQYLKVIVGVNEDDPKGRRKRLIMKLLEGESIAWSEQENGRTLVIKVDEINPKMLSFFKRPSTTVL</sequence>
<evidence type="ECO:0000256" key="1">
    <source>
        <dbReference type="SAM" id="MobiDB-lite"/>
    </source>
</evidence>
<dbReference type="InterPro" id="IPR013899">
    <property type="entry name" value="DUF1771"/>
</dbReference>
<keyword evidence="4" id="KW-1185">Reference proteome</keyword>
<feature type="compositionally biased region" description="Polar residues" evidence="1">
    <location>
        <begin position="223"/>
        <end position="242"/>
    </location>
</feature>
<evidence type="ECO:0000313" key="3">
    <source>
        <dbReference type="EMBL" id="VFQ58585.1"/>
    </source>
</evidence>
<evidence type="ECO:0000313" key="4">
    <source>
        <dbReference type="Proteomes" id="UP000595140"/>
    </source>
</evidence>
<feature type="compositionally biased region" description="Basic and acidic residues" evidence="1">
    <location>
        <begin position="111"/>
        <end position="126"/>
    </location>
</feature>
<dbReference type="SMART" id="SM01162">
    <property type="entry name" value="DUF1771"/>
    <property type="match status" value="1"/>
</dbReference>